<protein>
    <recommendedName>
        <fullName evidence="4">Tetratricopeptide repeat protein</fullName>
    </recommendedName>
</protein>
<dbReference type="EMBL" id="JABANE010000004">
    <property type="protein sequence ID" value="NME66814.1"/>
    <property type="molecule type" value="Genomic_DNA"/>
</dbReference>
<accession>A0A7X9RT41</accession>
<organism evidence="2 3">
    <name type="scientific">Flammeovirga aprica JL-4</name>
    <dbReference type="NCBI Taxonomy" id="694437"/>
    <lineage>
        <taxon>Bacteria</taxon>
        <taxon>Pseudomonadati</taxon>
        <taxon>Bacteroidota</taxon>
        <taxon>Cytophagia</taxon>
        <taxon>Cytophagales</taxon>
        <taxon>Flammeovirgaceae</taxon>
        <taxon>Flammeovirga</taxon>
    </lineage>
</organism>
<gene>
    <name evidence="2" type="ORF">HHU12_02445</name>
</gene>
<feature type="signal peptide" evidence="1">
    <location>
        <begin position="1"/>
        <end position="19"/>
    </location>
</feature>
<dbReference type="RefSeq" id="WP_169654657.1">
    <property type="nucleotide sequence ID" value="NZ_JABANE010000004.1"/>
</dbReference>
<evidence type="ECO:0000313" key="2">
    <source>
        <dbReference type="EMBL" id="NME66814.1"/>
    </source>
</evidence>
<keyword evidence="3" id="KW-1185">Reference proteome</keyword>
<dbReference type="AlphaFoldDB" id="A0A7X9RT41"/>
<sequence length="362" mass="41426">MKLLQLIIVFLAINLTTHAQTFFVTDIVDKSEEKPLTDEEKTKINALLIKELEKRKGDFCTQLYNGEEREQFASSKGFMMVSWDMAHRGGMPEKMGFDVYVVAIYADGSFFSESVIVENAARYMQMNISDETTPLEKQIEDLVGGMVKASVQSICPAMGDNFVQFTPELNQEVINVIKSDQVNLNDLLTEVNMVIMNILRQNYRNKNMGTFSACEYLAQSTPSRGISCVLQNVREFFGDMPREDGIKRMHNLIAMNNYWIYYNLYIQNYEETEASLKRINRELNIAPDLAPDYFALAVISNALKKEDLSIDEDLISRAKEKTSLTDVYKKVHFYLSEIKVTSHDENLINKATKLQDKLSSVQ</sequence>
<evidence type="ECO:0008006" key="4">
    <source>
        <dbReference type="Google" id="ProtNLM"/>
    </source>
</evidence>
<proteinExistence type="predicted"/>
<name>A0A7X9RT41_9BACT</name>
<reference evidence="2 3" key="1">
    <citation type="submission" date="2020-04" db="EMBL/GenBank/DDBJ databases">
        <title>Flammeovirga sp. SR4, a novel species isolated from seawater.</title>
        <authorList>
            <person name="Wang X."/>
        </authorList>
    </citation>
    <scope>NUCLEOTIDE SEQUENCE [LARGE SCALE GENOMIC DNA]</scope>
    <source>
        <strain evidence="2 3">ATCC 23126</strain>
    </source>
</reference>
<keyword evidence="1" id="KW-0732">Signal</keyword>
<feature type="chain" id="PRO_5030527512" description="Tetratricopeptide repeat protein" evidence="1">
    <location>
        <begin position="20"/>
        <end position="362"/>
    </location>
</feature>
<dbReference type="Proteomes" id="UP000576082">
    <property type="component" value="Unassembled WGS sequence"/>
</dbReference>
<evidence type="ECO:0000313" key="3">
    <source>
        <dbReference type="Proteomes" id="UP000576082"/>
    </source>
</evidence>
<comment type="caution">
    <text evidence="2">The sequence shown here is derived from an EMBL/GenBank/DDBJ whole genome shotgun (WGS) entry which is preliminary data.</text>
</comment>
<evidence type="ECO:0000256" key="1">
    <source>
        <dbReference type="SAM" id="SignalP"/>
    </source>
</evidence>